<reference evidence="2 3" key="1">
    <citation type="submission" date="2018-08" db="EMBL/GenBank/DDBJ databases">
        <title>Comparative analysis of Burkholderia isolates from Puerto Rico.</title>
        <authorList>
            <person name="Hall C."/>
            <person name="Sahl J."/>
            <person name="Wagner D."/>
        </authorList>
    </citation>
    <scope>NUCLEOTIDE SEQUENCE [LARGE SCALE GENOMIC DNA]</scope>
    <source>
        <strain evidence="2 3">Bp8964</strain>
    </source>
</reference>
<dbReference type="Proteomes" id="UP000273734">
    <property type="component" value="Unassembled WGS sequence"/>
</dbReference>
<accession>A0AB74CZW8</accession>
<name>A0AB74CZW8_9BURK</name>
<gene>
    <name evidence="2" type="ORF">DF015_27550</name>
</gene>
<protein>
    <submittedName>
        <fullName evidence="2">Uncharacterized protein</fullName>
    </submittedName>
</protein>
<feature type="compositionally biased region" description="Polar residues" evidence="1">
    <location>
        <begin position="86"/>
        <end position="99"/>
    </location>
</feature>
<proteinExistence type="predicted"/>
<sequence>MTRSPWSIAAERARGTGRARWNRFTGFISEPGGRFVSQRICVRIRHTAIQNPVKNGACGRTRTVFAQARVRPSDLAYARRSGRNPARTSCANSSGSSQAAKCPPLPTSLK</sequence>
<dbReference type="EMBL" id="QTNY01000023">
    <property type="protein sequence ID" value="RQP71885.1"/>
    <property type="molecule type" value="Genomic_DNA"/>
</dbReference>
<comment type="caution">
    <text evidence="2">The sequence shown here is derived from an EMBL/GenBank/DDBJ whole genome shotgun (WGS) entry which is preliminary data.</text>
</comment>
<evidence type="ECO:0000313" key="3">
    <source>
        <dbReference type="Proteomes" id="UP000273734"/>
    </source>
</evidence>
<organism evidence="2 3">
    <name type="scientific">Burkholderia ubonensis</name>
    <dbReference type="NCBI Taxonomy" id="101571"/>
    <lineage>
        <taxon>Bacteria</taxon>
        <taxon>Pseudomonadati</taxon>
        <taxon>Pseudomonadota</taxon>
        <taxon>Betaproteobacteria</taxon>
        <taxon>Burkholderiales</taxon>
        <taxon>Burkholderiaceae</taxon>
        <taxon>Burkholderia</taxon>
        <taxon>Burkholderia cepacia complex</taxon>
    </lineage>
</organism>
<evidence type="ECO:0000313" key="2">
    <source>
        <dbReference type="EMBL" id="RQP71885.1"/>
    </source>
</evidence>
<dbReference type="AlphaFoldDB" id="A0AB74CZW8"/>
<feature type="region of interest" description="Disordered" evidence="1">
    <location>
        <begin position="75"/>
        <end position="110"/>
    </location>
</feature>
<evidence type="ECO:0000256" key="1">
    <source>
        <dbReference type="SAM" id="MobiDB-lite"/>
    </source>
</evidence>